<gene>
    <name evidence="1" type="ORF">BJ969_002035</name>
</gene>
<dbReference type="CDD" id="cd03443">
    <property type="entry name" value="PaaI_thioesterase"/>
    <property type="match status" value="1"/>
</dbReference>
<evidence type="ECO:0000313" key="1">
    <source>
        <dbReference type="EMBL" id="MBB5068947.1"/>
    </source>
</evidence>
<accession>A0A840NL09</accession>
<dbReference type="RefSeq" id="WP_184478704.1">
    <property type="nucleotide sequence ID" value="NZ_JACHIV010000001.1"/>
</dbReference>
<reference evidence="1 2" key="1">
    <citation type="submission" date="2020-08" db="EMBL/GenBank/DDBJ databases">
        <title>Sequencing the genomes of 1000 actinobacteria strains.</title>
        <authorList>
            <person name="Klenk H.-P."/>
        </authorList>
    </citation>
    <scope>NUCLEOTIDE SEQUENCE [LARGE SCALE GENOMIC DNA]</scope>
    <source>
        <strain evidence="1 2">DSM 45582</strain>
    </source>
</reference>
<evidence type="ECO:0000313" key="2">
    <source>
        <dbReference type="Proteomes" id="UP000580474"/>
    </source>
</evidence>
<dbReference type="Gene3D" id="3.10.129.10">
    <property type="entry name" value="Hotdog Thioesterase"/>
    <property type="match status" value="1"/>
</dbReference>
<dbReference type="InterPro" id="IPR027961">
    <property type="entry name" value="DUF4442"/>
</dbReference>
<proteinExistence type="predicted"/>
<sequence length="161" mass="17590">MSSTLEMWRKFSPRPLGTRLFSWGVCLRAPYFRTVRPHIVRLEPGYCEVRSKKRRAVHNHIGTFHAIAACNVAEVAAGVLAEASVPATHRWIPVGMAVRYVAKASTDVVGVAELNPLPEPGDEPADWVVPVRILDTSGEPVVTADITLRVSPKKKTAAAKS</sequence>
<dbReference type="InterPro" id="IPR029069">
    <property type="entry name" value="HotDog_dom_sf"/>
</dbReference>
<dbReference type="AlphaFoldDB" id="A0A840NL09"/>
<organism evidence="1 2">
    <name type="scientific">Saccharopolyspora gloriosae</name>
    <dbReference type="NCBI Taxonomy" id="455344"/>
    <lineage>
        <taxon>Bacteria</taxon>
        <taxon>Bacillati</taxon>
        <taxon>Actinomycetota</taxon>
        <taxon>Actinomycetes</taxon>
        <taxon>Pseudonocardiales</taxon>
        <taxon>Pseudonocardiaceae</taxon>
        <taxon>Saccharopolyspora</taxon>
    </lineage>
</organism>
<dbReference type="EMBL" id="JACHIV010000001">
    <property type="protein sequence ID" value="MBB5068947.1"/>
    <property type="molecule type" value="Genomic_DNA"/>
</dbReference>
<name>A0A840NL09_9PSEU</name>
<dbReference type="SUPFAM" id="SSF54637">
    <property type="entry name" value="Thioesterase/thiol ester dehydrase-isomerase"/>
    <property type="match status" value="1"/>
</dbReference>
<comment type="caution">
    <text evidence="1">The sequence shown here is derived from an EMBL/GenBank/DDBJ whole genome shotgun (WGS) entry which is preliminary data.</text>
</comment>
<dbReference type="Proteomes" id="UP000580474">
    <property type="component" value="Unassembled WGS sequence"/>
</dbReference>
<protein>
    <submittedName>
        <fullName evidence="1">Acyl-coenzyme A thioesterase PaaI-like protein</fullName>
    </submittedName>
</protein>
<dbReference type="Pfam" id="PF14539">
    <property type="entry name" value="DUF4442"/>
    <property type="match status" value="1"/>
</dbReference>
<keyword evidence="2" id="KW-1185">Reference proteome</keyword>